<dbReference type="CDD" id="cd09079">
    <property type="entry name" value="RgfB-like"/>
    <property type="match status" value="1"/>
</dbReference>
<evidence type="ECO:0000313" key="3">
    <source>
        <dbReference type="EMBL" id="CYU77558.1"/>
    </source>
</evidence>
<dbReference type="InterPro" id="IPR005135">
    <property type="entry name" value="Endo/exonuclease/phosphatase"/>
</dbReference>
<dbReference type="PANTHER" id="PTHR15822:SF23">
    <property type="entry name" value="ENDONUCLEASE_EXONUCLEASE_PHOSPHATASE FAMILY PROTEIN"/>
    <property type="match status" value="1"/>
</dbReference>
<dbReference type="GO" id="GO:0016787">
    <property type="term" value="F:hydrolase activity"/>
    <property type="evidence" value="ECO:0007669"/>
    <property type="project" value="UniProtKB-KW"/>
</dbReference>
<dbReference type="Pfam" id="PF03372">
    <property type="entry name" value="Exo_endo_phos"/>
    <property type="match status" value="1"/>
</dbReference>
<accession>A0A0Z8FC48</accession>
<feature type="domain" description="Endonuclease/exonuclease/phosphatase" evidence="2">
    <location>
        <begin position="18"/>
        <end position="254"/>
    </location>
</feature>
<dbReference type="SUPFAM" id="SSF56219">
    <property type="entry name" value="DNase I-like"/>
    <property type="match status" value="1"/>
</dbReference>
<reference evidence="3 4" key="1">
    <citation type="submission" date="2016-02" db="EMBL/GenBank/DDBJ databases">
        <authorList>
            <consortium name="Pathogen Informatics"/>
        </authorList>
    </citation>
    <scope>NUCLEOTIDE SEQUENCE [LARGE SCALE GENOMIC DNA]</scope>
    <source>
        <strain evidence="3 4">LSS52</strain>
    </source>
</reference>
<proteinExistence type="predicted"/>
<evidence type="ECO:0000259" key="2">
    <source>
        <dbReference type="Pfam" id="PF03372"/>
    </source>
</evidence>
<dbReference type="RefSeq" id="WP_044776691.1">
    <property type="nucleotide sequence ID" value="NZ_CEDY01000043.1"/>
</dbReference>
<dbReference type="PANTHER" id="PTHR15822">
    <property type="entry name" value="TRAF AND TNF RECEPTOR-ASSOCIATED PROTEIN"/>
    <property type="match status" value="1"/>
</dbReference>
<dbReference type="EMBL" id="FIHA01000012">
    <property type="protein sequence ID" value="CYU77558.1"/>
    <property type="molecule type" value="Genomic_DNA"/>
</dbReference>
<gene>
    <name evidence="3" type="ORF">ERS132414_00806</name>
</gene>
<keyword evidence="1 3" id="KW-0378">Hydrolase</keyword>
<dbReference type="AlphaFoldDB" id="A0A0Z8FC48"/>
<evidence type="ECO:0000313" key="4">
    <source>
        <dbReference type="Proteomes" id="UP000072794"/>
    </source>
</evidence>
<dbReference type="InterPro" id="IPR036691">
    <property type="entry name" value="Endo/exonu/phosph_ase_sf"/>
</dbReference>
<evidence type="ECO:0000256" key="1">
    <source>
        <dbReference type="ARBA" id="ARBA00022801"/>
    </source>
</evidence>
<name>A0A0Z8FC48_STRSU</name>
<sequence>MKLLTVNVHAWLEEDQHEKLDILAQTIAQKRYDVIALQEVNQLITADLVTKDLKADNYGLILLEKLRALGQFDYSYYWSNSHIGYDKYEEGIAFLTKLPVYEVDPFYCSQNKSVDSILSRKIMGLTVFYQGQLIDLYSCHINLPDSQEENQLENIRSIVERTSSDRLKILMGDFNTDALSNPKAYQAIKDLGLYDSYDLAEEKDAGITVEKAIDGWAGHSQEKRLDYVFINQERQVQSSRVIFNGDNLPIISDHFGVEVEINV</sequence>
<dbReference type="Gene3D" id="3.60.10.10">
    <property type="entry name" value="Endonuclease/exonuclease/phosphatase"/>
    <property type="match status" value="1"/>
</dbReference>
<dbReference type="Proteomes" id="UP000072794">
    <property type="component" value="Unassembled WGS sequence"/>
</dbReference>
<protein>
    <submittedName>
        <fullName evidence="3">Metal-dependent hydrolase</fullName>
    </submittedName>
</protein>
<organism evidence="3 4">
    <name type="scientific">Streptococcus suis</name>
    <dbReference type="NCBI Taxonomy" id="1307"/>
    <lineage>
        <taxon>Bacteria</taxon>
        <taxon>Bacillati</taxon>
        <taxon>Bacillota</taxon>
        <taxon>Bacilli</taxon>
        <taxon>Lactobacillales</taxon>
        <taxon>Streptococcaceae</taxon>
        <taxon>Streptococcus</taxon>
    </lineage>
</organism>
<dbReference type="InterPro" id="IPR051547">
    <property type="entry name" value="TDP2-like"/>
</dbReference>